<dbReference type="AlphaFoldDB" id="A0A654EST7"/>
<evidence type="ECO:0000313" key="2">
    <source>
        <dbReference type="Proteomes" id="UP000426265"/>
    </source>
</evidence>
<organism evidence="1 2">
    <name type="scientific">Arabidopsis thaliana</name>
    <name type="common">Mouse-ear cress</name>
    <dbReference type="NCBI Taxonomy" id="3702"/>
    <lineage>
        <taxon>Eukaryota</taxon>
        <taxon>Viridiplantae</taxon>
        <taxon>Streptophyta</taxon>
        <taxon>Embryophyta</taxon>
        <taxon>Tracheophyta</taxon>
        <taxon>Spermatophyta</taxon>
        <taxon>Magnoliopsida</taxon>
        <taxon>eudicotyledons</taxon>
        <taxon>Gunneridae</taxon>
        <taxon>Pentapetalae</taxon>
        <taxon>rosids</taxon>
        <taxon>malvids</taxon>
        <taxon>Brassicales</taxon>
        <taxon>Brassicaceae</taxon>
        <taxon>Camelineae</taxon>
        <taxon>Arabidopsis</taxon>
    </lineage>
</organism>
<dbReference type="EMBL" id="CACRSJ010000105">
    <property type="protein sequence ID" value="VYS52359.1"/>
    <property type="molecule type" value="Genomic_DNA"/>
</dbReference>
<protein>
    <submittedName>
        <fullName evidence="1">Uncharacterized protein</fullName>
    </submittedName>
</protein>
<name>A0A654EST7_ARATH</name>
<dbReference type="ExpressionAtlas" id="A0A654EST7">
    <property type="expression patterns" value="differential"/>
</dbReference>
<evidence type="ECO:0000313" key="1">
    <source>
        <dbReference type="EMBL" id="VYS52359.1"/>
    </source>
</evidence>
<gene>
    <name evidence="1" type="ORF">AN1_LOCUS7821</name>
</gene>
<accession>A0A654EST7</accession>
<sequence>MSLIHDSVVIEDKVYVVDSWNKSFFYSPKQCKWGRGNHDSKPKNKRDWCMIDNLLYSCGQGGSSQVQVLLVGRWQECAKTLKIYFPVPN</sequence>
<proteinExistence type="predicted"/>
<reference evidence="1 2" key="1">
    <citation type="submission" date="2019-11" db="EMBL/GenBank/DDBJ databases">
        <authorList>
            <person name="Jiao W.-B."/>
            <person name="Schneeberger K."/>
        </authorList>
    </citation>
    <scope>NUCLEOTIDE SEQUENCE [LARGE SCALE GENOMIC DNA]</scope>
    <source>
        <strain evidence="2">cv. An-1</strain>
    </source>
</reference>
<dbReference type="Proteomes" id="UP000426265">
    <property type="component" value="Unassembled WGS sequence"/>
</dbReference>